<dbReference type="Pfam" id="PF00440">
    <property type="entry name" value="TetR_N"/>
    <property type="match status" value="1"/>
</dbReference>
<evidence type="ECO:0000256" key="1">
    <source>
        <dbReference type="ARBA" id="ARBA00023125"/>
    </source>
</evidence>
<dbReference type="PROSITE" id="PS01081">
    <property type="entry name" value="HTH_TETR_1"/>
    <property type="match status" value="1"/>
</dbReference>
<dbReference type="InterPro" id="IPR009057">
    <property type="entry name" value="Homeodomain-like_sf"/>
</dbReference>
<protein>
    <submittedName>
        <fullName evidence="5">TetR family transcriptional regulator</fullName>
    </submittedName>
</protein>
<evidence type="ECO:0000313" key="5">
    <source>
        <dbReference type="EMBL" id="RLK60328.1"/>
    </source>
</evidence>
<evidence type="ECO:0000259" key="4">
    <source>
        <dbReference type="PROSITE" id="PS50977"/>
    </source>
</evidence>
<comment type="caution">
    <text evidence="5">The sequence shown here is derived from an EMBL/GenBank/DDBJ whole genome shotgun (WGS) entry which is preliminary data.</text>
</comment>
<dbReference type="OrthoDB" id="4542210at2"/>
<dbReference type="InterPro" id="IPR050109">
    <property type="entry name" value="HTH-type_TetR-like_transc_reg"/>
</dbReference>
<feature type="region of interest" description="Disordered" evidence="3">
    <location>
        <begin position="213"/>
        <end position="253"/>
    </location>
</feature>
<gene>
    <name evidence="5" type="ORF">CLV68_0831</name>
</gene>
<dbReference type="GO" id="GO:0000976">
    <property type="term" value="F:transcription cis-regulatory region binding"/>
    <property type="evidence" value="ECO:0007669"/>
    <property type="project" value="TreeGrafter"/>
</dbReference>
<dbReference type="EMBL" id="RCDD01000001">
    <property type="protein sequence ID" value="RLK60328.1"/>
    <property type="molecule type" value="Genomic_DNA"/>
</dbReference>
<organism evidence="5 6">
    <name type="scientific">Actinokineospora cianjurensis</name>
    <dbReference type="NCBI Taxonomy" id="585224"/>
    <lineage>
        <taxon>Bacteria</taxon>
        <taxon>Bacillati</taxon>
        <taxon>Actinomycetota</taxon>
        <taxon>Actinomycetes</taxon>
        <taxon>Pseudonocardiales</taxon>
        <taxon>Pseudonocardiaceae</taxon>
        <taxon>Actinokineospora</taxon>
    </lineage>
</organism>
<keyword evidence="6" id="KW-1185">Reference proteome</keyword>
<feature type="domain" description="HTH tetR-type" evidence="4">
    <location>
        <begin position="30"/>
        <end position="90"/>
    </location>
</feature>
<dbReference type="GO" id="GO:0003700">
    <property type="term" value="F:DNA-binding transcription factor activity"/>
    <property type="evidence" value="ECO:0007669"/>
    <property type="project" value="TreeGrafter"/>
</dbReference>
<dbReference type="PANTHER" id="PTHR30055:SF209">
    <property type="entry name" value="POSSIBLE TRANSCRIPTIONAL REGULATORY PROTEIN (PROBABLY TETR-FAMILY)"/>
    <property type="match status" value="1"/>
</dbReference>
<dbReference type="RefSeq" id="WP_121389227.1">
    <property type="nucleotide sequence ID" value="NZ_RCDD01000001.1"/>
</dbReference>
<evidence type="ECO:0000256" key="3">
    <source>
        <dbReference type="SAM" id="MobiDB-lite"/>
    </source>
</evidence>
<dbReference type="InterPro" id="IPR023772">
    <property type="entry name" value="DNA-bd_HTH_TetR-type_CS"/>
</dbReference>
<name>A0A421B7P9_9PSEU</name>
<dbReference type="PANTHER" id="PTHR30055">
    <property type="entry name" value="HTH-TYPE TRANSCRIPTIONAL REGULATOR RUTR"/>
    <property type="match status" value="1"/>
</dbReference>
<dbReference type="AlphaFoldDB" id="A0A421B7P9"/>
<evidence type="ECO:0000256" key="2">
    <source>
        <dbReference type="PROSITE-ProRule" id="PRU00335"/>
    </source>
</evidence>
<proteinExistence type="predicted"/>
<dbReference type="SUPFAM" id="SSF46689">
    <property type="entry name" value="Homeodomain-like"/>
    <property type="match status" value="1"/>
</dbReference>
<dbReference type="PROSITE" id="PS50977">
    <property type="entry name" value="HTH_TETR_2"/>
    <property type="match status" value="1"/>
</dbReference>
<sequence length="253" mass="26277">MAEQVLAAQGVKGEPGSGVGAVIHERADAARNRRRILVAARALFAQRGVDKVTMDQIAAAAGVGKGTLFRRFGDKSGLAAALLDDGERGLRARVAEGAAPLGPGGDPAARLVAFFDAYLTFLTDHLDLVHLAETARPGTRYRIAAYRYWHGHVAALLTEAEAAGDRDALAHVLLASVAADLQRAVRAEVTAAGMRASVLHVVDTVVNAQVSAPESVEVSAEPEPEQPPSSPGSVVALTPGTTDRGASLRVQEG</sequence>
<evidence type="ECO:0000313" key="6">
    <source>
        <dbReference type="Proteomes" id="UP000282454"/>
    </source>
</evidence>
<keyword evidence="1 2" id="KW-0238">DNA-binding</keyword>
<accession>A0A421B7P9</accession>
<feature type="DNA-binding region" description="H-T-H motif" evidence="2">
    <location>
        <begin position="53"/>
        <end position="72"/>
    </location>
</feature>
<dbReference type="Proteomes" id="UP000282454">
    <property type="component" value="Unassembled WGS sequence"/>
</dbReference>
<dbReference type="Gene3D" id="1.10.357.10">
    <property type="entry name" value="Tetracycline Repressor, domain 2"/>
    <property type="match status" value="1"/>
</dbReference>
<reference evidence="5 6" key="1">
    <citation type="submission" date="2018-10" db="EMBL/GenBank/DDBJ databases">
        <title>Genomic Encyclopedia of Archaeal and Bacterial Type Strains, Phase II (KMG-II): from individual species to whole genera.</title>
        <authorList>
            <person name="Goeker M."/>
        </authorList>
    </citation>
    <scope>NUCLEOTIDE SEQUENCE [LARGE SCALE GENOMIC DNA]</scope>
    <source>
        <strain evidence="5 6">DSM 45657</strain>
    </source>
</reference>
<dbReference type="InterPro" id="IPR001647">
    <property type="entry name" value="HTH_TetR"/>
</dbReference>
<dbReference type="PRINTS" id="PR00455">
    <property type="entry name" value="HTHTETR"/>
</dbReference>